<evidence type="ECO:0000256" key="8">
    <source>
        <dbReference type="ARBA" id="ARBA00023002"/>
    </source>
</evidence>
<reference evidence="14" key="1">
    <citation type="submission" date="2021-01" db="UniProtKB">
        <authorList>
            <consortium name="EnsemblPlants"/>
        </authorList>
    </citation>
    <scope>IDENTIFICATION</scope>
</reference>
<comment type="pathway">
    <text evidence="2 12">Metabolic intermediate biosynthesis; (R)-mevalonate biosynthesis; (R)-mevalonate from acetyl-CoA: step 3/3.</text>
</comment>
<dbReference type="Pfam" id="PF00368">
    <property type="entry name" value="HMG-CoA_red"/>
    <property type="match status" value="1"/>
</dbReference>
<keyword evidence="6 12" id="KW-0521">NADP</keyword>
<evidence type="ECO:0000256" key="11">
    <source>
        <dbReference type="ARBA" id="ARBA00023229"/>
    </source>
</evidence>
<dbReference type="Gene3D" id="3.30.70.420">
    <property type="entry name" value="Hydroxymethylglutaryl-CoA reductase, class I/II, NAD/NADP-binding domain"/>
    <property type="match status" value="1"/>
</dbReference>
<evidence type="ECO:0000256" key="6">
    <source>
        <dbReference type="ARBA" id="ARBA00022857"/>
    </source>
</evidence>
<dbReference type="AlphaFoldDB" id="A0A7N0SV32"/>
<dbReference type="GO" id="GO:0005789">
    <property type="term" value="C:endoplasmic reticulum membrane"/>
    <property type="evidence" value="ECO:0007669"/>
    <property type="project" value="UniProtKB-SubCell"/>
</dbReference>
<comment type="similarity">
    <text evidence="3 12">Belongs to the HMG-CoA reductase family.</text>
</comment>
<dbReference type="PRINTS" id="PR00071">
    <property type="entry name" value="HMGCOARDTASE"/>
</dbReference>
<keyword evidence="8 12" id="KW-0560">Oxidoreductase</keyword>
<evidence type="ECO:0000256" key="13">
    <source>
        <dbReference type="SAM" id="MobiDB-lite"/>
    </source>
</evidence>
<protein>
    <recommendedName>
        <fullName evidence="12">3-hydroxy-3-methylglutaryl coenzyme A reductase</fullName>
        <shortName evidence="12">HMG-CoA reductase</shortName>
        <ecNumber evidence="12">1.1.1.34</ecNumber>
    </recommendedName>
</protein>
<dbReference type="Gene3D" id="3.90.770.10">
    <property type="entry name" value="3-hydroxy-3-methylglutaryl-coenzyme A Reductase, Chain A, domain 2"/>
    <property type="match status" value="1"/>
</dbReference>
<dbReference type="EnsemblPlants" id="Kaladp0001s0082.1.v1.1">
    <property type="protein sequence ID" value="Kaladp0001s0082.1.v1.1"/>
    <property type="gene ID" value="Kaladp0001s0082.v1.1"/>
</dbReference>
<sequence>MDLRQRPRNPNRHQELEPPGSATLKTSDEARSASPIPKASDALPLPLYVTNTIFFTLFFSVAYFLLHRWRDKIRNSVPLHVVTLSEIAAIVSLIASFIYLLGFFGIDFVQTFIARASNEPWEDEEADEAGACANERFRPSAAAAVARMADRTPPPDSEDDEEVIRAVVDGTVPSYSLESKLGDCRRAAAIRREALQRGTGKSLEGLPLDGFDYESILGQCCEMPVGYVQIPVGIAGPLMLDGVEYWVPMATTEGCLVASTNRGCKAIYASGGATSMLLRDGMTRAPVVRFGSVKRASELKFFLEDPANFDTLSVVFNRSSRFAKLQGIQCSIAGKNLYMRFTCSTGDAMGMNMVSKGVQNVLDYLVSDFPDMDVIGISGNYCSDKKPAAVNWIEGRGKSIVCEAIIKEEVVTKVLKTTVASLVELNMLKNLVGSAVAGALGGFNAHASNIVSAVFIATGQDPAQNIESSHCITMMEAVNGGKDLHISVTMPSIEVGTVGGGTQLASQSACLNLLGVKGANKESPGANSRQLGSIVAGAVLAGELSLMSAIAAGQLVKSHMKYNRSSRDISQLSSQS</sequence>
<dbReference type="CDD" id="cd00643">
    <property type="entry name" value="HMG-CoA_reductase_classI"/>
    <property type="match status" value="1"/>
</dbReference>
<dbReference type="InterPro" id="IPR004554">
    <property type="entry name" value="HMG_CoA_Rdtase_eu_arc"/>
</dbReference>
<feature type="transmembrane region" description="Helical" evidence="12">
    <location>
        <begin position="45"/>
        <end position="66"/>
    </location>
</feature>
<keyword evidence="9 12" id="KW-0472">Membrane</keyword>
<dbReference type="GO" id="GO:0008299">
    <property type="term" value="P:isoprenoid biosynthetic process"/>
    <property type="evidence" value="ECO:0007669"/>
    <property type="project" value="UniProtKB-KW"/>
</dbReference>
<evidence type="ECO:0000256" key="3">
    <source>
        <dbReference type="ARBA" id="ARBA00007661"/>
    </source>
</evidence>
<dbReference type="SUPFAM" id="SSF55035">
    <property type="entry name" value="NAD-binding domain of HMG-CoA reductase"/>
    <property type="match status" value="1"/>
</dbReference>
<dbReference type="PROSITE" id="PS00066">
    <property type="entry name" value="HMG_COA_REDUCTASE_1"/>
    <property type="match status" value="1"/>
</dbReference>
<accession>A0A7N0SV32</accession>
<dbReference type="InterPro" id="IPR002202">
    <property type="entry name" value="HMG_CoA_Rdtase"/>
</dbReference>
<evidence type="ECO:0000256" key="1">
    <source>
        <dbReference type="ARBA" id="ARBA00004477"/>
    </source>
</evidence>
<comment type="catalytic activity">
    <reaction evidence="12">
        <text>(R)-mevalonate + 2 NADP(+) + CoA = (3S)-3-hydroxy-3-methylglutaryl-CoA + 2 NADPH + 2 H(+)</text>
        <dbReference type="Rhea" id="RHEA:15989"/>
        <dbReference type="ChEBI" id="CHEBI:15378"/>
        <dbReference type="ChEBI" id="CHEBI:36464"/>
        <dbReference type="ChEBI" id="CHEBI:43074"/>
        <dbReference type="ChEBI" id="CHEBI:57287"/>
        <dbReference type="ChEBI" id="CHEBI:57783"/>
        <dbReference type="ChEBI" id="CHEBI:58349"/>
        <dbReference type="EC" id="1.1.1.34"/>
    </reaction>
</comment>
<evidence type="ECO:0000256" key="5">
    <source>
        <dbReference type="ARBA" id="ARBA00022824"/>
    </source>
</evidence>
<organism evidence="14 15">
    <name type="scientific">Kalanchoe fedtschenkoi</name>
    <name type="common">Lavender scallops</name>
    <name type="synonym">South American air plant</name>
    <dbReference type="NCBI Taxonomy" id="63787"/>
    <lineage>
        <taxon>Eukaryota</taxon>
        <taxon>Viridiplantae</taxon>
        <taxon>Streptophyta</taxon>
        <taxon>Embryophyta</taxon>
        <taxon>Tracheophyta</taxon>
        <taxon>Spermatophyta</taxon>
        <taxon>Magnoliopsida</taxon>
        <taxon>eudicotyledons</taxon>
        <taxon>Gunneridae</taxon>
        <taxon>Pentapetalae</taxon>
        <taxon>Saxifragales</taxon>
        <taxon>Crassulaceae</taxon>
        <taxon>Kalanchoe</taxon>
    </lineage>
</organism>
<dbReference type="UniPathway" id="UPA00058">
    <property type="reaction ID" value="UER00103"/>
</dbReference>
<name>A0A7N0SV32_KALFE</name>
<keyword evidence="7 12" id="KW-1133">Transmembrane helix</keyword>
<dbReference type="PANTHER" id="PTHR10572">
    <property type="entry name" value="3-HYDROXY-3-METHYLGLUTARYL-COENZYME A REDUCTASE"/>
    <property type="match status" value="1"/>
</dbReference>
<dbReference type="PROSITE" id="PS50065">
    <property type="entry name" value="HMG_COA_REDUCTASE_4"/>
    <property type="match status" value="1"/>
</dbReference>
<dbReference type="InterPro" id="IPR009023">
    <property type="entry name" value="HMG_CoA_Rdtase_NAD(P)-bd_sf"/>
</dbReference>
<dbReference type="GO" id="GO:0016126">
    <property type="term" value="P:sterol biosynthetic process"/>
    <property type="evidence" value="ECO:0007669"/>
    <property type="project" value="TreeGrafter"/>
</dbReference>
<evidence type="ECO:0000256" key="10">
    <source>
        <dbReference type="ARBA" id="ARBA00023180"/>
    </source>
</evidence>
<dbReference type="FunFam" id="3.30.70.420:FF:000001">
    <property type="entry name" value="3-hydroxy-3-methylglutaryl coenzyme A reductase"/>
    <property type="match status" value="1"/>
</dbReference>
<keyword evidence="15" id="KW-1185">Reference proteome</keyword>
<dbReference type="GO" id="GO:0005778">
    <property type="term" value="C:peroxisomal membrane"/>
    <property type="evidence" value="ECO:0007669"/>
    <property type="project" value="TreeGrafter"/>
</dbReference>
<dbReference type="Proteomes" id="UP000594263">
    <property type="component" value="Unplaced"/>
</dbReference>
<keyword evidence="5 12" id="KW-0256">Endoplasmic reticulum</keyword>
<dbReference type="InterPro" id="IPR023076">
    <property type="entry name" value="HMG_CoA_Rdtase_CS"/>
</dbReference>
<dbReference type="FunFam" id="3.90.770.10:FF:000001">
    <property type="entry name" value="3-hydroxy-3-methylglutaryl coenzyme A reductase"/>
    <property type="match status" value="1"/>
</dbReference>
<dbReference type="PANTHER" id="PTHR10572:SF24">
    <property type="entry name" value="3-HYDROXY-3-METHYLGLUTARYL-COENZYME A REDUCTASE"/>
    <property type="match status" value="1"/>
</dbReference>
<dbReference type="GO" id="GO:0004420">
    <property type="term" value="F:hydroxymethylglutaryl-CoA reductase (NADPH) activity"/>
    <property type="evidence" value="ECO:0007669"/>
    <property type="project" value="UniProtKB-EC"/>
</dbReference>
<dbReference type="FunFam" id="1.10.3270.10:FF:000002">
    <property type="entry name" value="3-hydroxy-3-methylglutaryl coenzyme A reductase"/>
    <property type="match status" value="1"/>
</dbReference>
<dbReference type="OMA" id="VNEDHRL"/>
<evidence type="ECO:0000313" key="14">
    <source>
        <dbReference type="EnsemblPlants" id="Kaladp0001s0082.1.v1.1"/>
    </source>
</evidence>
<dbReference type="PROSITE" id="PS00318">
    <property type="entry name" value="HMG_COA_REDUCTASE_2"/>
    <property type="match status" value="1"/>
</dbReference>
<dbReference type="GO" id="GO:0015936">
    <property type="term" value="P:coenzyme A metabolic process"/>
    <property type="evidence" value="ECO:0007669"/>
    <property type="project" value="InterPro"/>
</dbReference>
<dbReference type="PROSITE" id="PS01192">
    <property type="entry name" value="HMG_COA_REDUCTASE_3"/>
    <property type="match status" value="1"/>
</dbReference>
<dbReference type="InterPro" id="IPR023074">
    <property type="entry name" value="HMG_CoA_Rdtase_cat_sf"/>
</dbReference>
<feature type="compositionally biased region" description="Basic residues" evidence="13">
    <location>
        <begin position="1"/>
        <end position="11"/>
    </location>
</feature>
<keyword evidence="4 12" id="KW-0812">Transmembrane</keyword>
<evidence type="ECO:0000256" key="7">
    <source>
        <dbReference type="ARBA" id="ARBA00022989"/>
    </source>
</evidence>
<dbReference type="InterPro" id="IPR023282">
    <property type="entry name" value="HMG_CoA_Rdtase_N"/>
</dbReference>
<feature type="transmembrane region" description="Helical" evidence="12">
    <location>
        <begin position="87"/>
        <end position="106"/>
    </location>
</feature>
<dbReference type="SUPFAM" id="SSF56542">
    <property type="entry name" value="Substrate-binding domain of HMG-CoA reductase"/>
    <property type="match status" value="1"/>
</dbReference>
<keyword evidence="10" id="KW-0325">Glycoprotein</keyword>
<dbReference type="Gene3D" id="1.10.3270.10">
    <property type="entry name" value="HMGR, N-terminal domain"/>
    <property type="match status" value="1"/>
</dbReference>
<dbReference type="InterPro" id="IPR009029">
    <property type="entry name" value="HMG_CoA_Rdtase_sub-bd_dom_sf"/>
</dbReference>
<dbReference type="EC" id="1.1.1.34" evidence="12"/>
<evidence type="ECO:0000256" key="2">
    <source>
        <dbReference type="ARBA" id="ARBA00005084"/>
    </source>
</evidence>
<dbReference type="NCBIfam" id="TIGR00533">
    <property type="entry name" value="HMG_CoA_R_NADP"/>
    <property type="match status" value="1"/>
</dbReference>
<feature type="region of interest" description="Disordered" evidence="13">
    <location>
        <begin position="1"/>
        <end position="35"/>
    </location>
</feature>
<evidence type="ECO:0000256" key="4">
    <source>
        <dbReference type="ARBA" id="ARBA00022692"/>
    </source>
</evidence>
<keyword evidence="11" id="KW-0414">Isoprene biosynthesis</keyword>
<comment type="subcellular location">
    <subcellularLocation>
        <location evidence="1 12">Endoplasmic reticulum membrane</location>
        <topology evidence="1 12">Multi-pass membrane protein</topology>
    </subcellularLocation>
</comment>
<evidence type="ECO:0000256" key="12">
    <source>
        <dbReference type="RuleBase" id="RU361219"/>
    </source>
</evidence>
<dbReference type="Gramene" id="Kaladp0001s0082.1.v1.1">
    <property type="protein sequence ID" value="Kaladp0001s0082.1.v1.1"/>
    <property type="gene ID" value="Kaladp0001s0082.v1.1"/>
</dbReference>
<proteinExistence type="inferred from homology"/>
<evidence type="ECO:0000256" key="9">
    <source>
        <dbReference type="ARBA" id="ARBA00023136"/>
    </source>
</evidence>
<evidence type="ECO:0000313" key="15">
    <source>
        <dbReference type="Proteomes" id="UP000594263"/>
    </source>
</evidence>